<evidence type="ECO:0000256" key="1">
    <source>
        <dbReference type="SAM" id="MobiDB-lite"/>
    </source>
</evidence>
<evidence type="ECO:0008006" key="3">
    <source>
        <dbReference type="Google" id="ProtNLM"/>
    </source>
</evidence>
<feature type="region of interest" description="Disordered" evidence="1">
    <location>
        <begin position="201"/>
        <end position="242"/>
    </location>
</feature>
<sequence length="527" mass="57032">MITTVEVPTSRCRFGMARVDITPPAGIYHRMWGAARQDRATGVHQPLFATAVAWAGLHDHAASAPFVLVALDHCLLWPAEMAELRAAVLDHVAVPPERLLITFSHTHGAGLIDRGRSHLPGGELLGPYFSELCRRAAACARQAVQQLAPVTITYGAGKCSLAGHRDFWDERSRQWVLGWNPDGPADETVLVARITTANDTPVAAPAPLTPTASHVPPTPTPSHAAVTPTPSHAAVTPSASGRQPAETLVATVVNYACHPTSLAWENSLISPDYVGALRDTIERCTGAPCLFLQGASGDLGPRYGFVGDPAVADRNGRQLAYAALSALEGLPPPNTRQTYVGPVVSGATIGVWAYESCDAEQQERAKVFACRRVNVPLPYRADRPALPALERERGEWQAKEQAALSAGDDRTAQEARAMVERCTRAITRWSQAPAGDTFLYELTFLRLGDAVWVFGEGELYQDFQRELRRRCPQRTLIIGELADGWRCTYLPTRDTYGKGIYEEQVALLAPGCLERVIDAAVASLASL</sequence>
<name>A0A7C4QIY2_9PLAN</name>
<proteinExistence type="predicted"/>
<dbReference type="AlphaFoldDB" id="A0A7C4QIY2"/>
<reference evidence="2" key="1">
    <citation type="journal article" date="2020" name="mSystems">
        <title>Genome- and Community-Level Interaction Insights into Carbon Utilization and Element Cycling Functions of Hydrothermarchaeota in Hydrothermal Sediment.</title>
        <authorList>
            <person name="Zhou Z."/>
            <person name="Liu Y."/>
            <person name="Xu W."/>
            <person name="Pan J."/>
            <person name="Luo Z.H."/>
            <person name="Li M."/>
        </authorList>
    </citation>
    <scope>NUCLEOTIDE SEQUENCE [LARGE SCALE GENOMIC DNA]</scope>
    <source>
        <strain evidence="2">SpSt-508</strain>
    </source>
</reference>
<accession>A0A7C4QIY2</accession>
<evidence type="ECO:0000313" key="2">
    <source>
        <dbReference type="EMBL" id="HGT39981.1"/>
    </source>
</evidence>
<feature type="compositionally biased region" description="Low complexity" evidence="1">
    <location>
        <begin position="201"/>
        <end position="212"/>
    </location>
</feature>
<protein>
    <recommendedName>
        <fullName evidence="3">Neutral/alkaline non-lysosomal ceramidase N-terminal domain-containing protein</fullName>
    </recommendedName>
</protein>
<gene>
    <name evidence="2" type="ORF">ENS64_12075</name>
</gene>
<comment type="caution">
    <text evidence="2">The sequence shown here is derived from an EMBL/GenBank/DDBJ whole genome shotgun (WGS) entry which is preliminary data.</text>
</comment>
<organism evidence="2">
    <name type="scientific">Schlesneria paludicola</name>
    <dbReference type="NCBI Taxonomy" id="360056"/>
    <lineage>
        <taxon>Bacteria</taxon>
        <taxon>Pseudomonadati</taxon>
        <taxon>Planctomycetota</taxon>
        <taxon>Planctomycetia</taxon>
        <taxon>Planctomycetales</taxon>
        <taxon>Planctomycetaceae</taxon>
        <taxon>Schlesneria</taxon>
    </lineage>
</organism>
<dbReference type="EMBL" id="DSVQ01000015">
    <property type="protein sequence ID" value="HGT39981.1"/>
    <property type="molecule type" value="Genomic_DNA"/>
</dbReference>